<dbReference type="InterPro" id="IPR001138">
    <property type="entry name" value="Zn2Cys6_DnaBD"/>
</dbReference>
<evidence type="ECO:0000256" key="4">
    <source>
        <dbReference type="ARBA" id="ARBA00023125"/>
    </source>
</evidence>
<dbReference type="PANTHER" id="PTHR31779">
    <property type="entry name" value="2-NITROPROPANE DIOXYGENASE FAMILY, PUTATIVE (AFU_ORTHOLOGUE AFUA_2G17430)-RELATED"/>
    <property type="match status" value="1"/>
</dbReference>
<dbReference type="PANTHER" id="PTHR31779:SF5">
    <property type="entry name" value="ZN(II)2CYS6 TRANSCRIPTION FACTOR (EUROFUNG)"/>
    <property type="match status" value="1"/>
</dbReference>
<evidence type="ECO:0000259" key="7">
    <source>
        <dbReference type="PROSITE" id="PS50048"/>
    </source>
</evidence>
<dbReference type="AlphaFoldDB" id="W9C2F5"/>
<dbReference type="OrthoDB" id="9986881at2759"/>
<evidence type="ECO:0000313" key="9">
    <source>
        <dbReference type="Proteomes" id="UP000019487"/>
    </source>
</evidence>
<dbReference type="CDD" id="cd12148">
    <property type="entry name" value="fungal_TF_MHR"/>
    <property type="match status" value="1"/>
</dbReference>
<dbReference type="GO" id="GO:0009410">
    <property type="term" value="P:response to xenobiotic stimulus"/>
    <property type="evidence" value="ECO:0007669"/>
    <property type="project" value="TreeGrafter"/>
</dbReference>
<evidence type="ECO:0000313" key="8">
    <source>
        <dbReference type="EMBL" id="ESZ90967.1"/>
    </source>
</evidence>
<proteinExistence type="predicted"/>
<dbReference type="HOGENOM" id="CLU_019691_1_0_1"/>
<feature type="domain" description="Zn(2)-C6 fungal-type" evidence="7">
    <location>
        <begin position="67"/>
        <end position="96"/>
    </location>
</feature>
<evidence type="ECO:0000256" key="1">
    <source>
        <dbReference type="ARBA" id="ARBA00022723"/>
    </source>
</evidence>
<dbReference type="EMBL" id="AYSA01000557">
    <property type="protein sequence ID" value="ESZ90967.1"/>
    <property type="molecule type" value="Genomic_DNA"/>
</dbReference>
<name>W9C2F5_SCLBF</name>
<evidence type="ECO:0000256" key="2">
    <source>
        <dbReference type="ARBA" id="ARBA00022833"/>
    </source>
</evidence>
<evidence type="ECO:0000256" key="6">
    <source>
        <dbReference type="ARBA" id="ARBA00023242"/>
    </source>
</evidence>
<gene>
    <name evidence="8" type="ORF">SBOR_8646</name>
</gene>
<keyword evidence="3" id="KW-0805">Transcription regulation</keyword>
<keyword evidence="1" id="KW-0479">Metal-binding</keyword>
<sequence>MVSPLCILMGQLLTTTQDKVSGVGSYMELRATEVEGWELPNFTHLRGTMLCVGQNLRRLKRKRARIACEPCRDRKRKCDGNQPCDSCLRFEYDCRYKSCSGTPKKARFEEQLSPLPIPAQAESMPPPSLEANSGATFARQLALKIDPQNAPRLHLFSWNVGERPTSAVSEKPGTLSMEDVLPLVIIEELSSFYFEKVDIVYGFIDRARFIQRWRVRQLVLNVKKPFDAILFGVTALGSLFSNRKAPLLELQLVESARAILEEYAGDTPCIEIITGQLLRVVYLRMTASPHVAWMASCTLMHMIEAAGLHHPSTTDHSSTQPAEDRTSELQWRLMGVAQHLNTWISFDLGRSRVVLQGGVPSVLPYLKQQDSTKEILSLLPMSEALDPSNQQNASNLESTFLQVLDSIHVQPSSVMAQCNLMLCIYRRLRALNWTVSPDLLDRALTLMVKGLRCAREMVLTSCPWHHMANVPFQIICTLLAIDNRCSLSKLGDAMKTLGEVSAAYNTSVMREAYKTARLLVLLYQKRKEDDAKLLGEIIQADPLPSLDLTSNKTNDQALQDFGYGDPWLESLIADMPGREDIEAQFSMSSIPWAFQGSNA</sequence>
<dbReference type="PROSITE" id="PS00463">
    <property type="entry name" value="ZN2_CY6_FUNGAL_1"/>
    <property type="match status" value="1"/>
</dbReference>
<dbReference type="InterPro" id="IPR036864">
    <property type="entry name" value="Zn2-C6_fun-type_DNA-bd_sf"/>
</dbReference>
<dbReference type="GO" id="GO:0008270">
    <property type="term" value="F:zinc ion binding"/>
    <property type="evidence" value="ECO:0007669"/>
    <property type="project" value="InterPro"/>
</dbReference>
<dbReference type="Gene3D" id="4.10.240.10">
    <property type="entry name" value="Zn(2)-C6 fungal-type DNA-binding domain"/>
    <property type="match status" value="1"/>
</dbReference>
<dbReference type="Pfam" id="PF00172">
    <property type="entry name" value="Zn_clus"/>
    <property type="match status" value="1"/>
</dbReference>
<dbReference type="GO" id="GO:0000981">
    <property type="term" value="F:DNA-binding transcription factor activity, RNA polymerase II-specific"/>
    <property type="evidence" value="ECO:0007669"/>
    <property type="project" value="InterPro"/>
</dbReference>
<evidence type="ECO:0000256" key="5">
    <source>
        <dbReference type="ARBA" id="ARBA00023163"/>
    </source>
</evidence>
<accession>W9C2F5</accession>
<dbReference type="SMART" id="SM00066">
    <property type="entry name" value="GAL4"/>
    <property type="match status" value="1"/>
</dbReference>
<protein>
    <recommendedName>
        <fullName evidence="7">Zn(2)-C6 fungal-type domain-containing protein</fullName>
    </recommendedName>
</protein>
<keyword evidence="2" id="KW-0862">Zinc</keyword>
<keyword evidence="9" id="KW-1185">Reference proteome</keyword>
<keyword evidence="6" id="KW-0539">Nucleus</keyword>
<keyword evidence="5" id="KW-0804">Transcription</keyword>
<keyword evidence="4" id="KW-0238">DNA-binding</keyword>
<organism evidence="8 9">
    <name type="scientific">Sclerotinia borealis (strain F-4128)</name>
    <dbReference type="NCBI Taxonomy" id="1432307"/>
    <lineage>
        <taxon>Eukaryota</taxon>
        <taxon>Fungi</taxon>
        <taxon>Dikarya</taxon>
        <taxon>Ascomycota</taxon>
        <taxon>Pezizomycotina</taxon>
        <taxon>Leotiomycetes</taxon>
        <taxon>Helotiales</taxon>
        <taxon>Sclerotiniaceae</taxon>
        <taxon>Sclerotinia</taxon>
    </lineage>
</organism>
<dbReference type="GO" id="GO:0003677">
    <property type="term" value="F:DNA binding"/>
    <property type="evidence" value="ECO:0007669"/>
    <property type="project" value="UniProtKB-KW"/>
</dbReference>
<dbReference type="PROSITE" id="PS50048">
    <property type="entry name" value="ZN2_CY6_FUNGAL_2"/>
    <property type="match status" value="1"/>
</dbReference>
<evidence type="ECO:0000256" key="3">
    <source>
        <dbReference type="ARBA" id="ARBA00023015"/>
    </source>
</evidence>
<dbReference type="CDD" id="cd00067">
    <property type="entry name" value="GAL4"/>
    <property type="match status" value="1"/>
</dbReference>
<comment type="caution">
    <text evidence="8">The sequence shown here is derived from an EMBL/GenBank/DDBJ whole genome shotgun (WGS) entry which is preliminary data.</text>
</comment>
<dbReference type="SUPFAM" id="SSF57701">
    <property type="entry name" value="Zn2/Cys6 DNA-binding domain"/>
    <property type="match status" value="1"/>
</dbReference>
<dbReference type="Proteomes" id="UP000019487">
    <property type="component" value="Unassembled WGS sequence"/>
</dbReference>
<dbReference type="InterPro" id="IPR052478">
    <property type="entry name" value="Metabolite_Synth_Reg"/>
</dbReference>
<reference evidence="8 9" key="1">
    <citation type="journal article" date="2014" name="Genome Announc.">
        <title>Draft genome sequence of Sclerotinia borealis, a psychrophilic plant pathogenic fungus.</title>
        <authorList>
            <person name="Mardanov A.V."/>
            <person name="Beletsky A.V."/>
            <person name="Kadnikov V.V."/>
            <person name="Ignatov A.N."/>
            <person name="Ravin N.V."/>
        </authorList>
    </citation>
    <scope>NUCLEOTIDE SEQUENCE [LARGE SCALE GENOMIC DNA]</scope>
    <source>
        <strain evidence="9">F-4157</strain>
    </source>
</reference>